<evidence type="ECO:0000313" key="1">
    <source>
        <dbReference type="EMBL" id="WMD23052.1"/>
    </source>
</evidence>
<organism evidence="1 2">
    <name type="scientific">Achromobacter seleniivolatilans</name>
    <dbReference type="NCBI Taxonomy" id="3047478"/>
    <lineage>
        <taxon>Bacteria</taxon>
        <taxon>Pseudomonadati</taxon>
        <taxon>Pseudomonadota</taxon>
        <taxon>Betaproteobacteria</taxon>
        <taxon>Burkholderiales</taxon>
        <taxon>Alcaligenaceae</taxon>
        <taxon>Achromobacter</taxon>
    </lineage>
</organism>
<name>A0ABY9M8P9_9BURK</name>
<sequence length="124" mass="14001">MTKMNYAELEAAYREVAKATLWTGREASADVVETYTHKLMQRCAHYIEYIAGMDRDPNILTRAVRYIAHTHAIPPMGSNVEWFAHTVECLIELAVPNSGQTVESSAFLHDVQDGISEWTAENRS</sequence>
<reference evidence="1 2" key="1">
    <citation type="submission" date="2023-08" db="EMBL/GenBank/DDBJ databases">
        <title>Achromobacter seleniivolatilans sp. nov., isolated from seleniferous soil.</title>
        <authorList>
            <person name="Zhang S."/>
            <person name="Li K."/>
            <person name="Peng J."/>
            <person name="Zhao Q."/>
            <person name="Wang H."/>
            <person name="Guo Y."/>
        </authorList>
    </citation>
    <scope>NUCLEOTIDE SEQUENCE [LARGE SCALE GENOMIC DNA]</scope>
    <source>
        <strain evidence="1 2">R39</strain>
    </source>
</reference>
<evidence type="ECO:0000313" key="2">
    <source>
        <dbReference type="Proteomes" id="UP001234798"/>
    </source>
</evidence>
<accession>A0ABY9M8P9</accession>
<gene>
    <name evidence="1" type="ORF">RAS12_11960</name>
</gene>
<dbReference type="EMBL" id="CP132976">
    <property type="protein sequence ID" value="WMD23052.1"/>
    <property type="molecule type" value="Genomic_DNA"/>
</dbReference>
<keyword evidence="2" id="KW-1185">Reference proteome</keyword>
<protein>
    <submittedName>
        <fullName evidence="1">Uncharacterized protein</fullName>
    </submittedName>
</protein>
<proteinExistence type="predicted"/>
<dbReference type="RefSeq" id="WP_306948657.1">
    <property type="nucleotide sequence ID" value="NZ_CP132976.1"/>
</dbReference>
<dbReference type="Proteomes" id="UP001234798">
    <property type="component" value="Chromosome"/>
</dbReference>